<feature type="domain" description="G-protein coupled receptors family 1 profile" evidence="11">
    <location>
        <begin position="42"/>
        <end position="301"/>
    </location>
</feature>
<keyword evidence="7" id="KW-0675">Receptor</keyword>
<dbReference type="EnsemblMetazoa" id="CapteT194357">
    <property type="protein sequence ID" value="CapteP194357"/>
    <property type="gene ID" value="CapteG194357"/>
</dbReference>
<evidence type="ECO:0000256" key="8">
    <source>
        <dbReference type="ARBA" id="ARBA00023180"/>
    </source>
</evidence>
<feature type="transmembrane region" description="Helical" evidence="10">
    <location>
        <begin position="281"/>
        <end position="303"/>
    </location>
</feature>
<feature type="transmembrane region" description="Helical" evidence="10">
    <location>
        <begin position="20"/>
        <end position="42"/>
    </location>
</feature>
<dbReference type="PANTHER" id="PTHR24246">
    <property type="entry name" value="OLFACTORY RECEPTOR AND ADENOSINE RECEPTOR"/>
    <property type="match status" value="1"/>
</dbReference>
<dbReference type="Gene3D" id="1.20.1070.10">
    <property type="entry name" value="Rhodopsin 7-helix transmembrane proteins"/>
    <property type="match status" value="1"/>
</dbReference>
<dbReference type="STRING" id="283909.R7UYJ1"/>
<dbReference type="Proteomes" id="UP000014760">
    <property type="component" value="Unassembled WGS sequence"/>
</dbReference>
<organism evidence="12">
    <name type="scientific">Capitella teleta</name>
    <name type="common">Polychaete worm</name>
    <dbReference type="NCBI Taxonomy" id="283909"/>
    <lineage>
        <taxon>Eukaryota</taxon>
        <taxon>Metazoa</taxon>
        <taxon>Spiralia</taxon>
        <taxon>Lophotrochozoa</taxon>
        <taxon>Annelida</taxon>
        <taxon>Polychaeta</taxon>
        <taxon>Sedentaria</taxon>
        <taxon>Scolecida</taxon>
        <taxon>Capitellidae</taxon>
        <taxon>Capitella</taxon>
    </lineage>
</organism>
<dbReference type="OrthoDB" id="5967704at2759"/>
<reference evidence="13" key="3">
    <citation type="submission" date="2015-06" db="UniProtKB">
        <authorList>
            <consortium name="EnsemblMetazoa"/>
        </authorList>
    </citation>
    <scope>IDENTIFICATION</scope>
</reference>
<dbReference type="Pfam" id="PF00001">
    <property type="entry name" value="7tm_1"/>
    <property type="match status" value="1"/>
</dbReference>
<evidence type="ECO:0000256" key="6">
    <source>
        <dbReference type="ARBA" id="ARBA00023136"/>
    </source>
</evidence>
<evidence type="ECO:0000256" key="4">
    <source>
        <dbReference type="ARBA" id="ARBA00022989"/>
    </source>
</evidence>
<dbReference type="OMA" id="AFDRYIC"/>
<dbReference type="EMBL" id="KB296704">
    <property type="protein sequence ID" value="ELU11389.1"/>
    <property type="molecule type" value="Genomic_DNA"/>
</dbReference>
<evidence type="ECO:0000256" key="5">
    <source>
        <dbReference type="ARBA" id="ARBA00023040"/>
    </source>
</evidence>
<dbReference type="PANTHER" id="PTHR24246:SF27">
    <property type="entry name" value="ADENOSINE RECEPTOR, ISOFORM A"/>
    <property type="match status" value="1"/>
</dbReference>
<keyword evidence="6 10" id="KW-0472">Membrane</keyword>
<dbReference type="CDD" id="cd00637">
    <property type="entry name" value="7tm_classA_rhodopsin-like"/>
    <property type="match status" value="1"/>
</dbReference>
<evidence type="ECO:0000256" key="2">
    <source>
        <dbReference type="ARBA" id="ARBA00022475"/>
    </source>
</evidence>
<reference evidence="14" key="1">
    <citation type="submission" date="2012-12" db="EMBL/GenBank/DDBJ databases">
        <authorList>
            <person name="Hellsten U."/>
            <person name="Grimwood J."/>
            <person name="Chapman J.A."/>
            <person name="Shapiro H."/>
            <person name="Aerts A."/>
            <person name="Otillar R.P."/>
            <person name="Terry A.Y."/>
            <person name="Boore J.L."/>
            <person name="Simakov O."/>
            <person name="Marletaz F."/>
            <person name="Cho S.-J."/>
            <person name="Edsinger-Gonzales E."/>
            <person name="Havlak P."/>
            <person name="Kuo D.-H."/>
            <person name="Larsson T."/>
            <person name="Lv J."/>
            <person name="Arendt D."/>
            <person name="Savage R."/>
            <person name="Osoegawa K."/>
            <person name="de Jong P."/>
            <person name="Lindberg D.R."/>
            <person name="Seaver E.C."/>
            <person name="Weisblat D.A."/>
            <person name="Putnam N.H."/>
            <person name="Grigoriev I.V."/>
            <person name="Rokhsar D.S."/>
        </authorList>
    </citation>
    <scope>NUCLEOTIDE SEQUENCE</scope>
    <source>
        <strain evidence="14">I ESC-2004</strain>
    </source>
</reference>
<evidence type="ECO:0000256" key="3">
    <source>
        <dbReference type="ARBA" id="ARBA00022692"/>
    </source>
</evidence>
<protein>
    <recommendedName>
        <fullName evidence="11">G-protein coupled receptors family 1 profile domain-containing protein</fullName>
    </recommendedName>
</protein>
<gene>
    <name evidence="12" type="ORF">CAPTEDRAFT_194357</name>
</gene>
<keyword evidence="9" id="KW-0807">Transducer</keyword>
<dbReference type="HOGENOM" id="CLU_063530_0_0_1"/>
<dbReference type="InterPro" id="IPR000276">
    <property type="entry name" value="GPCR_Rhodpsn"/>
</dbReference>
<dbReference type="EMBL" id="AMQN01005735">
    <property type="status" value="NOT_ANNOTATED_CDS"/>
    <property type="molecule type" value="Genomic_DNA"/>
</dbReference>
<keyword evidence="8" id="KW-0325">Glycoprotein</keyword>
<evidence type="ECO:0000256" key="7">
    <source>
        <dbReference type="ARBA" id="ARBA00023170"/>
    </source>
</evidence>
<feature type="transmembrane region" description="Helical" evidence="10">
    <location>
        <begin position="200"/>
        <end position="220"/>
    </location>
</feature>
<dbReference type="GO" id="GO:0004930">
    <property type="term" value="F:G protein-coupled receptor activity"/>
    <property type="evidence" value="ECO:0007669"/>
    <property type="project" value="UniProtKB-KW"/>
</dbReference>
<keyword evidence="2" id="KW-1003">Cell membrane</keyword>
<name>R7UYJ1_CAPTE</name>
<keyword evidence="3 10" id="KW-0812">Transmembrane</keyword>
<keyword evidence="4 10" id="KW-1133">Transmembrane helix</keyword>
<dbReference type="GO" id="GO:0005886">
    <property type="term" value="C:plasma membrane"/>
    <property type="evidence" value="ECO:0007669"/>
    <property type="project" value="UniProtKB-SubCell"/>
</dbReference>
<dbReference type="PROSITE" id="PS50262">
    <property type="entry name" value="G_PROTEIN_RECEP_F1_2"/>
    <property type="match status" value="1"/>
</dbReference>
<feature type="transmembrane region" description="Helical" evidence="10">
    <location>
        <begin position="241"/>
        <end position="261"/>
    </location>
</feature>
<dbReference type="SUPFAM" id="SSF81321">
    <property type="entry name" value="Family A G protein-coupled receptor-like"/>
    <property type="match status" value="1"/>
</dbReference>
<evidence type="ECO:0000256" key="10">
    <source>
        <dbReference type="SAM" id="Phobius"/>
    </source>
</evidence>
<evidence type="ECO:0000313" key="12">
    <source>
        <dbReference type="EMBL" id="ELU11389.1"/>
    </source>
</evidence>
<evidence type="ECO:0000313" key="13">
    <source>
        <dbReference type="EnsemblMetazoa" id="CapteP194357"/>
    </source>
</evidence>
<dbReference type="PRINTS" id="PR00237">
    <property type="entry name" value="GPCRRHODOPSN"/>
</dbReference>
<evidence type="ECO:0000259" key="11">
    <source>
        <dbReference type="PROSITE" id="PS50262"/>
    </source>
</evidence>
<evidence type="ECO:0000313" key="14">
    <source>
        <dbReference type="Proteomes" id="UP000014760"/>
    </source>
</evidence>
<dbReference type="AlphaFoldDB" id="R7UYJ1"/>
<dbReference type="InterPro" id="IPR017452">
    <property type="entry name" value="GPCR_Rhodpsn_7TM"/>
</dbReference>
<sequence>MSDDQTTHSAYPTSTMPDLGFYRGTMVFVYGQLAVTLITIVINPMTVMAMFYYKMLKKTATNLFIVSLCGSDSFLGLGAFLLKISHCMFLLDVTTPSVKVCSWFAGVLICIAFFASLLNVILIGVDRALATVVPLKHRTLMTVNRSMLVLAIMWVFISFLTFVPLTLKLWGTHSPSDLSVIIYPTEIFPPNYTLHFTTPYIMTCIAGSAILYGSVVFFYFKAAKRMKKQSTAKEKRGQQMTRMVIIIVVIIVVFNSPIVVLGAMPPPDAQATPVEYGVHHFIYELCHFCMIVPTFINNFIYAWHLEEFRRAYMKLLRCGHHSYSISHRMECAYVSYVQNVRAHLKIPQNLSKTLFGATNAFKVVLMSMPVNIISFEMYGHAQALHKAS</sequence>
<feature type="transmembrane region" description="Helical" evidence="10">
    <location>
        <begin position="102"/>
        <end position="125"/>
    </location>
</feature>
<evidence type="ECO:0000256" key="9">
    <source>
        <dbReference type="ARBA" id="ARBA00023224"/>
    </source>
</evidence>
<reference evidence="12 14" key="2">
    <citation type="journal article" date="2013" name="Nature">
        <title>Insights into bilaterian evolution from three spiralian genomes.</title>
        <authorList>
            <person name="Simakov O."/>
            <person name="Marletaz F."/>
            <person name="Cho S.J."/>
            <person name="Edsinger-Gonzales E."/>
            <person name="Havlak P."/>
            <person name="Hellsten U."/>
            <person name="Kuo D.H."/>
            <person name="Larsson T."/>
            <person name="Lv J."/>
            <person name="Arendt D."/>
            <person name="Savage R."/>
            <person name="Osoegawa K."/>
            <person name="de Jong P."/>
            <person name="Grimwood J."/>
            <person name="Chapman J.A."/>
            <person name="Shapiro H."/>
            <person name="Aerts A."/>
            <person name="Otillar R.P."/>
            <person name="Terry A.Y."/>
            <person name="Boore J.L."/>
            <person name="Grigoriev I.V."/>
            <person name="Lindberg D.R."/>
            <person name="Seaver E.C."/>
            <person name="Weisblat D.A."/>
            <person name="Putnam N.H."/>
            <person name="Rokhsar D.S."/>
        </authorList>
    </citation>
    <scope>NUCLEOTIDE SEQUENCE</scope>
    <source>
        <strain evidence="12 14">I ESC-2004</strain>
    </source>
</reference>
<feature type="transmembrane region" description="Helical" evidence="10">
    <location>
        <begin position="63"/>
        <end position="82"/>
    </location>
</feature>
<comment type="subcellular location">
    <subcellularLocation>
        <location evidence="1">Cell membrane</location>
        <topology evidence="1">Multi-pass membrane protein</topology>
    </subcellularLocation>
</comment>
<keyword evidence="14" id="KW-1185">Reference proteome</keyword>
<evidence type="ECO:0000256" key="1">
    <source>
        <dbReference type="ARBA" id="ARBA00004651"/>
    </source>
</evidence>
<proteinExistence type="predicted"/>
<accession>R7UYJ1</accession>
<keyword evidence="5" id="KW-0297">G-protein coupled receptor</keyword>
<feature type="transmembrane region" description="Helical" evidence="10">
    <location>
        <begin position="146"/>
        <end position="167"/>
    </location>
</feature>